<evidence type="ECO:0000313" key="2">
    <source>
        <dbReference type="EMBL" id="NEL81572.1"/>
    </source>
</evidence>
<comment type="caution">
    <text evidence="2">The sequence shown here is derived from an EMBL/GenBank/DDBJ whole genome shotgun (WGS) entry which is preliminary data.</text>
</comment>
<dbReference type="AlphaFoldDB" id="A0A7X5N5C1"/>
<evidence type="ECO:0000256" key="1">
    <source>
        <dbReference type="SAM" id="MobiDB-lite"/>
    </source>
</evidence>
<gene>
    <name evidence="2" type="ORF">G3W61_35490</name>
</gene>
<dbReference type="EMBL" id="JAAGYU010002737">
    <property type="protein sequence ID" value="NEL81572.1"/>
    <property type="molecule type" value="Genomic_DNA"/>
</dbReference>
<feature type="non-terminal residue" evidence="2">
    <location>
        <position position="1"/>
    </location>
</feature>
<proteinExistence type="predicted"/>
<protein>
    <recommendedName>
        <fullName evidence="4">Chromosome segregation protein SMC</fullName>
    </recommendedName>
</protein>
<organism evidence="2 3">
    <name type="scientific">Xanthomonas perforans</name>
    <dbReference type="NCBI Taxonomy" id="442694"/>
    <lineage>
        <taxon>Bacteria</taxon>
        <taxon>Pseudomonadati</taxon>
        <taxon>Pseudomonadota</taxon>
        <taxon>Gammaproteobacteria</taxon>
        <taxon>Lysobacterales</taxon>
        <taxon>Lysobacteraceae</taxon>
        <taxon>Xanthomonas</taxon>
    </lineage>
</organism>
<sequence length="79" mass="8917">AHRSVSELAGQLQSQQGKVDAARTRIERIENELSQLLETLDTSREQAREARAKLEDAVTLMGDLQGTREALENERRQLT</sequence>
<accession>A0A7X5N5C1</accession>
<evidence type="ECO:0000313" key="3">
    <source>
        <dbReference type="Proteomes" id="UP000471082"/>
    </source>
</evidence>
<reference evidence="2 3" key="1">
    <citation type="submission" date="2019-11" db="EMBL/GenBank/DDBJ databases">
        <title>Genome-resolved metagenomics to study the prevalence of co-infection and intraspecific heterogeneity among plant pathogen metapopulations.</title>
        <authorList>
            <person name="Newberry E."/>
            <person name="Bhandari R."/>
            <person name="Kemble J."/>
            <person name="Sikora E."/>
            <person name="Potnis N."/>
        </authorList>
    </citation>
    <scope>NUCLEOTIDE SEQUENCE [LARGE SCALE GENOMIC DNA]</scope>
    <source>
        <strain evidence="2">Xp_Tom_Tuscaloosa_18b</strain>
    </source>
</reference>
<feature type="non-terminal residue" evidence="2">
    <location>
        <position position="79"/>
    </location>
</feature>
<feature type="region of interest" description="Disordered" evidence="1">
    <location>
        <begin position="1"/>
        <end position="21"/>
    </location>
</feature>
<name>A0A7X5N5C1_XANPE</name>
<dbReference type="Proteomes" id="UP000471082">
    <property type="component" value="Unassembled WGS sequence"/>
</dbReference>
<evidence type="ECO:0008006" key="4">
    <source>
        <dbReference type="Google" id="ProtNLM"/>
    </source>
</evidence>